<dbReference type="EMBL" id="AZFF01000030">
    <property type="protein sequence ID" value="KRL52900.1"/>
    <property type="molecule type" value="Genomic_DNA"/>
</dbReference>
<dbReference type="eggNOG" id="COG4495">
    <property type="taxonomic scope" value="Bacteria"/>
</dbReference>
<dbReference type="Proteomes" id="UP000051999">
    <property type="component" value="Unassembled WGS sequence"/>
</dbReference>
<dbReference type="PATRIC" id="fig|1114972.6.peg.1831"/>
<gene>
    <name evidence="1" type="ORF">FD35_GL001796</name>
</gene>
<protein>
    <recommendedName>
        <fullName evidence="3">DUF4176 domain-containing protein</fullName>
    </recommendedName>
</protein>
<name>A0A0R1RCK4_9LACO</name>
<evidence type="ECO:0000313" key="2">
    <source>
        <dbReference type="Proteomes" id="UP000051999"/>
    </source>
</evidence>
<dbReference type="RefSeq" id="WP_017261079.1">
    <property type="nucleotide sequence ID" value="NZ_AUAW01000029.1"/>
</dbReference>
<organism evidence="1 2">
    <name type="scientific">Furfurilactobacillus rossiae DSM 15814</name>
    <dbReference type="NCBI Taxonomy" id="1114972"/>
    <lineage>
        <taxon>Bacteria</taxon>
        <taxon>Bacillati</taxon>
        <taxon>Bacillota</taxon>
        <taxon>Bacilli</taxon>
        <taxon>Lactobacillales</taxon>
        <taxon>Lactobacillaceae</taxon>
        <taxon>Furfurilactobacillus</taxon>
    </lineage>
</organism>
<dbReference type="OrthoDB" id="5124454at2"/>
<keyword evidence="2" id="KW-1185">Reference proteome</keyword>
<sequence length="105" mass="11935">MNKILPLGSVVTINDNDEDKFMIVGRASIVKQGDEKVYFDYGAVLVPNGMIDAESTFFFNRENVNEVLHQGYIDDAEKELEENYDQWIEEDPDIVKGSVEATDNE</sequence>
<accession>A0A0R1RCK4</accession>
<evidence type="ECO:0000313" key="1">
    <source>
        <dbReference type="EMBL" id="KRL52900.1"/>
    </source>
</evidence>
<dbReference type="InterPro" id="IPR025233">
    <property type="entry name" value="DUF4176"/>
</dbReference>
<comment type="caution">
    <text evidence="1">The sequence shown here is derived from an EMBL/GenBank/DDBJ whole genome shotgun (WGS) entry which is preliminary data.</text>
</comment>
<reference evidence="1 2" key="1">
    <citation type="journal article" date="2015" name="Genome Announc.">
        <title>Expanding the biotechnology potential of lactobacilli through comparative genomics of 213 strains and associated genera.</title>
        <authorList>
            <person name="Sun Z."/>
            <person name="Harris H.M."/>
            <person name="McCann A."/>
            <person name="Guo C."/>
            <person name="Argimon S."/>
            <person name="Zhang W."/>
            <person name="Yang X."/>
            <person name="Jeffery I.B."/>
            <person name="Cooney J.C."/>
            <person name="Kagawa T.F."/>
            <person name="Liu W."/>
            <person name="Song Y."/>
            <person name="Salvetti E."/>
            <person name="Wrobel A."/>
            <person name="Rasinkangas P."/>
            <person name="Parkhill J."/>
            <person name="Rea M.C."/>
            <person name="O'Sullivan O."/>
            <person name="Ritari J."/>
            <person name="Douillard F.P."/>
            <person name="Paul Ross R."/>
            <person name="Yang R."/>
            <person name="Briner A.E."/>
            <person name="Felis G.E."/>
            <person name="de Vos W.M."/>
            <person name="Barrangou R."/>
            <person name="Klaenhammer T.R."/>
            <person name="Caufield P.W."/>
            <person name="Cui Y."/>
            <person name="Zhang H."/>
            <person name="O'Toole P.W."/>
        </authorList>
    </citation>
    <scope>NUCLEOTIDE SEQUENCE [LARGE SCALE GENOMIC DNA]</scope>
    <source>
        <strain evidence="1 2">DSM 15814</strain>
    </source>
</reference>
<dbReference type="Pfam" id="PF13780">
    <property type="entry name" value="DUF4176"/>
    <property type="match status" value="1"/>
</dbReference>
<dbReference type="AlphaFoldDB" id="A0A0R1RCK4"/>
<proteinExistence type="predicted"/>
<dbReference type="STRING" id="1114972.FD35_GL001796"/>
<evidence type="ECO:0008006" key="3">
    <source>
        <dbReference type="Google" id="ProtNLM"/>
    </source>
</evidence>